<dbReference type="AlphaFoldDB" id="A0A177ANC7"/>
<reference evidence="1 2" key="1">
    <citation type="submission" date="2016-04" db="EMBL/GenBank/DDBJ databases">
        <title>The genome of Intoshia linei affirms orthonectids as highly simplified spiralians.</title>
        <authorList>
            <person name="Mikhailov K.V."/>
            <person name="Slusarev G.S."/>
            <person name="Nikitin M.A."/>
            <person name="Logacheva M.D."/>
            <person name="Penin A."/>
            <person name="Aleoshin V."/>
            <person name="Panchin Y.V."/>
        </authorList>
    </citation>
    <scope>NUCLEOTIDE SEQUENCE [LARGE SCALE GENOMIC DNA]</scope>
    <source>
        <strain evidence="1">Intl2013</strain>
        <tissue evidence="1">Whole animal</tissue>
    </source>
</reference>
<dbReference type="Proteomes" id="UP000078046">
    <property type="component" value="Unassembled WGS sequence"/>
</dbReference>
<keyword evidence="2" id="KW-1185">Reference proteome</keyword>
<evidence type="ECO:0000313" key="1">
    <source>
        <dbReference type="EMBL" id="OAF63569.1"/>
    </source>
</evidence>
<name>A0A177ANC7_9BILA</name>
<organism evidence="1 2">
    <name type="scientific">Intoshia linei</name>
    <dbReference type="NCBI Taxonomy" id="1819745"/>
    <lineage>
        <taxon>Eukaryota</taxon>
        <taxon>Metazoa</taxon>
        <taxon>Spiralia</taxon>
        <taxon>Lophotrochozoa</taxon>
        <taxon>Mesozoa</taxon>
        <taxon>Orthonectida</taxon>
        <taxon>Rhopaluridae</taxon>
        <taxon>Intoshia</taxon>
    </lineage>
</organism>
<sequence>NKHEKNHIKKSIRQTYKEKNELISFAKNNQNYKQIDLAEKCKISLIISDIFARIP</sequence>
<comment type="caution">
    <text evidence="1">The sequence shown here is derived from an EMBL/GenBank/DDBJ whole genome shotgun (WGS) entry which is preliminary data.</text>
</comment>
<gene>
    <name evidence="1" type="ORF">A3Q56_08723</name>
</gene>
<dbReference type="EMBL" id="LWCA01003168">
    <property type="protein sequence ID" value="OAF63569.1"/>
    <property type="molecule type" value="Genomic_DNA"/>
</dbReference>
<protein>
    <submittedName>
        <fullName evidence="1">Uncharacterized protein</fullName>
    </submittedName>
</protein>
<proteinExistence type="predicted"/>
<evidence type="ECO:0000313" key="2">
    <source>
        <dbReference type="Proteomes" id="UP000078046"/>
    </source>
</evidence>
<feature type="non-terminal residue" evidence="1">
    <location>
        <position position="1"/>
    </location>
</feature>
<accession>A0A177ANC7</accession>